<dbReference type="Proteomes" id="UP000544872">
    <property type="component" value="Unassembled WGS sequence"/>
</dbReference>
<evidence type="ECO:0000259" key="6">
    <source>
        <dbReference type="SMART" id="SM00062"/>
    </source>
</evidence>
<dbReference type="SMART" id="SM00062">
    <property type="entry name" value="PBPb"/>
    <property type="match status" value="1"/>
</dbReference>
<dbReference type="RefSeq" id="WP_184264963.1">
    <property type="nucleotide sequence ID" value="NZ_JACIIX010000014.1"/>
</dbReference>
<dbReference type="Pfam" id="PF00497">
    <property type="entry name" value="SBP_bac_3"/>
    <property type="match status" value="1"/>
</dbReference>
<accession>A0A7X0DQ10</accession>
<feature type="domain" description="Solute-binding protein family 3/N-terminal" evidence="6">
    <location>
        <begin position="33"/>
        <end position="269"/>
    </location>
</feature>
<gene>
    <name evidence="7" type="ORF">FHS48_003276</name>
</gene>
<organism evidence="7 8">
    <name type="scientific">Novispirillum itersonii</name>
    <name type="common">Aquaspirillum itersonii</name>
    <dbReference type="NCBI Taxonomy" id="189"/>
    <lineage>
        <taxon>Bacteria</taxon>
        <taxon>Pseudomonadati</taxon>
        <taxon>Pseudomonadota</taxon>
        <taxon>Alphaproteobacteria</taxon>
        <taxon>Rhodospirillales</taxon>
        <taxon>Novispirillaceae</taxon>
        <taxon>Novispirillum</taxon>
    </lineage>
</organism>
<protein>
    <submittedName>
        <fullName evidence="7">Polar amino acid transport system substrate-binding protein</fullName>
    </submittedName>
</protein>
<dbReference type="AlphaFoldDB" id="A0A7X0DQ10"/>
<evidence type="ECO:0000313" key="7">
    <source>
        <dbReference type="EMBL" id="MBB6211832.1"/>
    </source>
</evidence>
<comment type="similarity">
    <text evidence="2 4">Belongs to the bacterial solute-binding protein 3 family.</text>
</comment>
<name>A0A7X0DQ10_NOVIT</name>
<reference evidence="7 8" key="1">
    <citation type="submission" date="2020-08" db="EMBL/GenBank/DDBJ databases">
        <title>Genomic Encyclopedia of Type Strains, Phase IV (KMG-IV): sequencing the most valuable type-strain genomes for metagenomic binning, comparative biology and taxonomic classification.</title>
        <authorList>
            <person name="Goeker M."/>
        </authorList>
    </citation>
    <scope>NUCLEOTIDE SEQUENCE [LARGE SCALE GENOMIC DNA]</scope>
    <source>
        <strain evidence="7 8">DSM 11590</strain>
    </source>
</reference>
<keyword evidence="3 5" id="KW-0732">Signal</keyword>
<comment type="subcellular location">
    <subcellularLocation>
        <location evidence="1">Cell envelope</location>
    </subcellularLocation>
</comment>
<dbReference type="InterPro" id="IPR018313">
    <property type="entry name" value="SBP_3_CS"/>
</dbReference>
<evidence type="ECO:0000313" key="8">
    <source>
        <dbReference type="Proteomes" id="UP000544872"/>
    </source>
</evidence>
<dbReference type="Gene3D" id="3.40.190.10">
    <property type="entry name" value="Periplasmic binding protein-like II"/>
    <property type="match status" value="2"/>
</dbReference>
<sequence length="274" mass="29399">MKRLAFAAALAGLLAAGTAHAGEVLNRITQSKTMTVATAANWPPQSFVGPDNTLQGFDVDVAKEIAKRLGAEAKFVTPEWGIITAGRWSGRWDISVGSMTPTTERTRILDFPAVYYYTPYVFAVHQSSPAASRADLNGKVIGVEAGTTTEDYINGRLKIDAVGVPPFTVDVKPKEVRTYGDSMGPLDDLRLGNGTRLDATVSALPTITGAVKRGYPVKALADKPAYYEPLAIAIDKGDADFGSRLTAIVDQMKADGTLKTLSQKWYGDDLTTLR</sequence>
<dbReference type="PANTHER" id="PTHR35936">
    <property type="entry name" value="MEMBRANE-BOUND LYTIC MUREIN TRANSGLYCOSYLASE F"/>
    <property type="match status" value="1"/>
</dbReference>
<dbReference type="PROSITE" id="PS01039">
    <property type="entry name" value="SBP_BACTERIAL_3"/>
    <property type="match status" value="1"/>
</dbReference>
<dbReference type="SUPFAM" id="SSF53850">
    <property type="entry name" value="Periplasmic binding protein-like II"/>
    <property type="match status" value="1"/>
</dbReference>
<keyword evidence="8" id="KW-1185">Reference proteome</keyword>
<proteinExistence type="inferred from homology"/>
<evidence type="ECO:0000256" key="2">
    <source>
        <dbReference type="ARBA" id="ARBA00010333"/>
    </source>
</evidence>
<evidence type="ECO:0000256" key="5">
    <source>
        <dbReference type="SAM" id="SignalP"/>
    </source>
</evidence>
<evidence type="ECO:0000256" key="3">
    <source>
        <dbReference type="ARBA" id="ARBA00022729"/>
    </source>
</evidence>
<feature type="chain" id="PRO_5030658848" evidence="5">
    <location>
        <begin position="22"/>
        <end position="274"/>
    </location>
</feature>
<evidence type="ECO:0000256" key="4">
    <source>
        <dbReference type="RuleBase" id="RU003744"/>
    </source>
</evidence>
<dbReference type="EMBL" id="JACIIX010000014">
    <property type="protein sequence ID" value="MBB6211832.1"/>
    <property type="molecule type" value="Genomic_DNA"/>
</dbReference>
<dbReference type="GO" id="GO:0030313">
    <property type="term" value="C:cell envelope"/>
    <property type="evidence" value="ECO:0007669"/>
    <property type="project" value="UniProtKB-SubCell"/>
</dbReference>
<dbReference type="PANTHER" id="PTHR35936:SF17">
    <property type="entry name" value="ARGININE-BINDING EXTRACELLULAR PROTEIN ARTP"/>
    <property type="match status" value="1"/>
</dbReference>
<comment type="caution">
    <text evidence="7">The sequence shown here is derived from an EMBL/GenBank/DDBJ whole genome shotgun (WGS) entry which is preliminary data.</text>
</comment>
<feature type="signal peptide" evidence="5">
    <location>
        <begin position="1"/>
        <end position="21"/>
    </location>
</feature>
<dbReference type="InterPro" id="IPR001638">
    <property type="entry name" value="Solute-binding_3/MltF_N"/>
</dbReference>
<evidence type="ECO:0000256" key="1">
    <source>
        <dbReference type="ARBA" id="ARBA00004196"/>
    </source>
</evidence>